<proteinExistence type="predicted"/>
<gene>
    <name evidence="2" type="ORF">QRD02_04125</name>
</gene>
<evidence type="ECO:0000313" key="3">
    <source>
        <dbReference type="Proteomes" id="UP001244787"/>
    </source>
</evidence>
<reference evidence="2 3" key="1">
    <citation type="submission" date="2023-06" db="EMBL/GenBank/DDBJ databases">
        <authorList>
            <person name="Ye Y.-Q."/>
            <person name="Du Z.-J."/>
        </authorList>
    </citation>
    <scope>NUCLEOTIDE SEQUENCE [LARGE SCALE GENOMIC DNA]</scope>
    <source>
        <strain evidence="2 3">SDUM287046</strain>
    </source>
</reference>
<dbReference type="Proteomes" id="UP001244787">
    <property type="component" value="Unassembled WGS sequence"/>
</dbReference>
<keyword evidence="3" id="KW-1185">Reference proteome</keyword>
<name>A0ABT8DE41_9FLAO</name>
<dbReference type="EMBL" id="JAUGQQ010000002">
    <property type="protein sequence ID" value="MDN3723557.1"/>
    <property type="molecule type" value="Genomic_DNA"/>
</dbReference>
<comment type="caution">
    <text evidence="2">The sequence shown here is derived from an EMBL/GenBank/DDBJ whole genome shotgun (WGS) entry which is preliminary data.</text>
</comment>
<evidence type="ECO:0000313" key="2">
    <source>
        <dbReference type="EMBL" id="MDN3723557.1"/>
    </source>
</evidence>
<protein>
    <submittedName>
        <fullName evidence="2">Uncharacterized protein</fullName>
    </submittedName>
</protein>
<feature type="coiled-coil region" evidence="1">
    <location>
        <begin position="43"/>
        <end position="77"/>
    </location>
</feature>
<accession>A0ABT8DE41</accession>
<keyword evidence="1" id="KW-0175">Coiled coil</keyword>
<sequence>MEKSIHSIVSLFPDFEERIEFLFESDENFRDICKDYILCTSYIMEQKKNSNKYRIQLEEYEDVKQNLEEEIFRMLSKNEST</sequence>
<organism evidence="2 3">
    <name type="scientific">Aequorivita aurantiaca</name>
    <dbReference type="NCBI Taxonomy" id="3053356"/>
    <lineage>
        <taxon>Bacteria</taxon>
        <taxon>Pseudomonadati</taxon>
        <taxon>Bacteroidota</taxon>
        <taxon>Flavobacteriia</taxon>
        <taxon>Flavobacteriales</taxon>
        <taxon>Flavobacteriaceae</taxon>
        <taxon>Aequorivita</taxon>
    </lineage>
</organism>
<evidence type="ECO:0000256" key="1">
    <source>
        <dbReference type="SAM" id="Coils"/>
    </source>
</evidence>
<dbReference type="RefSeq" id="WP_290253649.1">
    <property type="nucleotide sequence ID" value="NZ_JAUGQQ010000002.1"/>
</dbReference>